<sequence length="109" mass="12115">MAIDIIDPINPPSEVGHRFILTLVDNAIRTRCVMAWCRGIVPTSRRVLAGSVVSNRGSRTGTPMHFFSPTGRCRRSQLILPHLSSSTRDPYVSQCISGARREVKLRICP</sequence>
<organism evidence="1 2">
    <name type="scientific">Plakobranchus ocellatus</name>
    <dbReference type="NCBI Taxonomy" id="259542"/>
    <lineage>
        <taxon>Eukaryota</taxon>
        <taxon>Metazoa</taxon>
        <taxon>Spiralia</taxon>
        <taxon>Lophotrochozoa</taxon>
        <taxon>Mollusca</taxon>
        <taxon>Gastropoda</taxon>
        <taxon>Heterobranchia</taxon>
        <taxon>Euthyneura</taxon>
        <taxon>Panpulmonata</taxon>
        <taxon>Sacoglossa</taxon>
        <taxon>Placobranchoidea</taxon>
        <taxon>Plakobranchidae</taxon>
        <taxon>Plakobranchus</taxon>
    </lineage>
</organism>
<protein>
    <submittedName>
        <fullName evidence="1">Uncharacterized protein</fullName>
    </submittedName>
</protein>
<dbReference type="EMBL" id="BLXT01004673">
    <property type="protein sequence ID" value="GFO16583.1"/>
    <property type="molecule type" value="Genomic_DNA"/>
</dbReference>
<gene>
    <name evidence="1" type="ORF">PoB_004308800</name>
</gene>
<evidence type="ECO:0000313" key="1">
    <source>
        <dbReference type="EMBL" id="GFO16583.1"/>
    </source>
</evidence>
<evidence type="ECO:0000313" key="2">
    <source>
        <dbReference type="Proteomes" id="UP000735302"/>
    </source>
</evidence>
<dbReference type="Proteomes" id="UP000735302">
    <property type="component" value="Unassembled WGS sequence"/>
</dbReference>
<accession>A0AAV4BAG5</accession>
<dbReference type="AlphaFoldDB" id="A0AAV4BAG5"/>
<keyword evidence="2" id="KW-1185">Reference proteome</keyword>
<proteinExistence type="predicted"/>
<comment type="caution">
    <text evidence="1">The sequence shown here is derived from an EMBL/GenBank/DDBJ whole genome shotgun (WGS) entry which is preliminary data.</text>
</comment>
<name>A0AAV4BAG5_9GAST</name>
<reference evidence="1 2" key="1">
    <citation type="journal article" date="2021" name="Elife">
        <title>Chloroplast acquisition without the gene transfer in kleptoplastic sea slugs, Plakobranchus ocellatus.</title>
        <authorList>
            <person name="Maeda T."/>
            <person name="Takahashi S."/>
            <person name="Yoshida T."/>
            <person name="Shimamura S."/>
            <person name="Takaki Y."/>
            <person name="Nagai Y."/>
            <person name="Toyoda A."/>
            <person name="Suzuki Y."/>
            <person name="Arimoto A."/>
            <person name="Ishii H."/>
            <person name="Satoh N."/>
            <person name="Nishiyama T."/>
            <person name="Hasebe M."/>
            <person name="Maruyama T."/>
            <person name="Minagawa J."/>
            <person name="Obokata J."/>
            <person name="Shigenobu S."/>
        </authorList>
    </citation>
    <scope>NUCLEOTIDE SEQUENCE [LARGE SCALE GENOMIC DNA]</scope>
</reference>